<feature type="binding site" evidence="1">
    <location>
        <position position="517"/>
    </location>
    <ligand>
        <name>2-oxoglutarate</name>
        <dbReference type="ChEBI" id="CHEBI:16810"/>
    </ligand>
</feature>
<protein>
    <recommendedName>
        <fullName evidence="2">Fe2OG dioxygenase domain-containing protein</fullName>
    </recommendedName>
</protein>
<name>A0AAV9GYK4_9PEZI</name>
<dbReference type="InterPro" id="IPR032852">
    <property type="entry name" value="ALKBH2"/>
</dbReference>
<dbReference type="AlphaFoldDB" id="A0AAV9GYK4"/>
<dbReference type="InterPro" id="IPR005123">
    <property type="entry name" value="Oxoglu/Fe-dep_dioxygenase_dom"/>
</dbReference>
<gene>
    <name evidence="3" type="ORF">QBC34DRAFT_291568</name>
</gene>
<dbReference type="SUPFAM" id="SSF51197">
    <property type="entry name" value="Clavaminate synthase-like"/>
    <property type="match status" value="1"/>
</dbReference>
<evidence type="ECO:0000259" key="2">
    <source>
        <dbReference type="PROSITE" id="PS51471"/>
    </source>
</evidence>
<dbReference type="GO" id="GO:0051747">
    <property type="term" value="F:cytosine C-5 DNA demethylase activity"/>
    <property type="evidence" value="ECO:0007669"/>
    <property type="project" value="TreeGrafter"/>
</dbReference>
<dbReference type="Pfam" id="PF13532">
    <property type="entry name" value="2OG-FeII_Oxy_2"/>
    <property type="match status" value="1"/>
</dbReference>
<reference evidence="3" key="1">
    <citation type="journal article" date="2023" name="Mol. Phylogenet. Evol.">
        <title>Genome-scale phylogeny and comparative genomics of the fungal order Sordariales.</title>
        <authorList>
            <person name="Hensen N."/>
            <person name="Bonometti L."/>
            <person name="Westerberg I."/>
            <person name="Brannstrom I.O."/>
            <person name="Guillou S."/>
            <person name="Cros-Aarteil S."/>
            <person name="Calhoun S."/>
            <person name="Haridas S."/>
            <person name="Kuo A."/>
            <person name="Mondo S."/>
            <person name="Pangilinan J."/>
            <person name="Riley R."/>
            <person name="LaButti K."/>
            <person name="Andreopoulos B."/>
            <person name="Lipzen A."/>
            <person name="Chen C."/>
            <person name="Yan M."/>
            <person name="Daum C."/>
            <person name="Ng V."/>
            <person name="Clum A."/>
            <person name="Steindorff A."/>
            <person name="Ohm R.A."/>
            <person name="Martin F."/>
            <person name="Silar P."/>
            <person name="Natvig D.O."/>
            <person name="Lalanne C."/>
            <person name="Gautier V."/>
            <person name="Ament-Velasquez S.L."/>
            <person name="Kruys A."/>
            <person name="Hutchinson M.I."/>
            <person name="Powell A.J."/>
            <person name="Barry K."/>
            <person name="Miller A.N."/>
            <person name="Grigoriev I.V."/>
            <person name="Debuchy R."/>
            <person name="Gladieux P."/>
            <person name="Hiltunen Thoren M."/>
            <person name="Johannesson H."/>
        </authorList>
    </citation>
    <scope>NUCLEOTIDE SEQUENCE</scope>
    <source>
        <strain evidence="3">PSN243</strain>
    </source>
</reference>
<accession>A0AAV9GYK4</accession>
<sequence length="638" mass="70528">MLAEPTVIAPSPLRPEVWSNKRGGLCEALDYYNAYKGSIYTSGRIVRGVLLDGEADRLDIFSAQVIIASVGGGRIKENGVMVRTQDSADNSVGIESVFRTWEARTPVAIIAGKNHPKYPCTPPAVYAVLDFFHITNVWKEVELTARGQFVKVWRIRFEKVDLNKISWWQPNGLHISDASAAPIPTVKACDHCQVQSVQVFSKVWTCLNHSCEAYYSGLSDILARDPSSLVYSSAFINQRNPNPIALGSLPDLKPPMPDLIALGSHGTDLISRRGFVCQLCGCCNRRVYWSHLVCENKSCNFTQPAQIFPYPLAAIDNEIQLMGNFMARKSTRNGVNQNVLMGPLYDPYASVLNRHCLTTMNTLDICGYKVRQYILPDNMGRPIGSFTLFISNPNINAAVNGPTYMFNELERADIGLKRNTVAGGTEQYEGLSRHFQQNFGAKYKFAVSVQSKGFSEAHPVILMGLQRLIWAGKVAVDVTTQVLAVHAPHEHFPPPMGNDFNELLALGYRESDSIRYHDDGEKELGPTVAALSLGSPSTMKFRPKKAETGFDGIVKRNSLGDFDAILEVPMKHGDMMVMHGSRIHGIYEHSVEPRGERRFSLTSRFVDPAKMASDEDRAAARVNGAIPAAAAAYAYNGF</sequence>
<dbReference type="Gene3D" id="2.60.120.590">
    <property type="entry name" value="Alpha-ketoglutarate-dependent dioxygenase AlkB-like"/>
    <property type="match status" value="1"/>
</dbReference>
<dbReference type="GO" id="GO:0006307">
    <property type="term" value="P:DNA alkylation repair"/>
    <property type="evidence" value="ECO:0007669"/>
    <property type="project" value="TreeGrafter"/>
</dbReference>
<evidence type="ECO:0000313" key="3">
    <source>
        <dbReference type="EMBL" id="KAK4453453.1"/>
    </source>
</evidence>
<dbReference type="InterPro" id="IPR037151">
    <property type="entry name" value="AlkB-like_sf"/>
</dbReference>
<reference evidence="3" key="2">
    <citation type="submission" date="2023-05" db="EMBL/GenBank/DDBJ databases">
        <authorList>
            <consortium name="Lawrence Berkeley National Laboratory"/>
            <person name="Steindorff A."/>
            <person name="Hensen N."/>
            <person name="Bonometti L."/>
            <person name="Westerberg I."/>
            <person name="Brannstrom I.O."/>
            <person name="Guillou S."/>
            <person name="Cros-Aarteil S."/>
            <person name="Calhoun S."/>
            <person name="Haridas S."/>
            <person name="Kuo A."/>
            <person name="Mondo S."/>
            <person name="Pangilinan J."/>
            <person name="Riley R."/>
            <person name="Labutti K."/>
            <person name="Andreopoulos B."/>
            <person name="Lipzen A."/>
            <person name="Chen C."/>
            <person name="Yanf M."/>
            <person name="Daum C."/>
            <person name="Ng V."/>
            <person name="Clum A."/>
            <person name="Ohm R."/>
            <person name="Martin F."/>
            <person name="Silar P."/>
            <person name="Natvig D."/>
            <person name="Lalanne C."/>
            <person name="Gautier V."/>
            <person name="Ament-Velasquez S.L."/>
            <person name="Kruys A."/>
            <person name="Hutchinson M.I."/>
            <person name="Powell A.J."/>
            <person name="Barry K."/>
            <person name="Miller A.N."/>
            <person name="Grigoriev I.V."/>
            <person name="Debuchy R."/>
            <person name="Gladieux P."/>
            <person name="Thoren M.H."/>
            <person name="Johannesson H."/>
        </authorList>
    </citation>
    <scope>NUCLEOTIDE SEQUENCE</scope>
    <source>
        <strain evidence="3">PSN243</strain>
    </source>
</reference>
<dbReference type="GO" id="GO:0035516">
    <property type="term" value="F:broad specificity oxidative DNA demethylase activity"/>
    <property type="evidence" value="ECO:0007669"/>
    <property type="project" value="TreeGrafter"/>
</dbReference>
<feature type="domain" description="Fe2OG dioxygenase" evidence="2">
    <location>
        <begin position="499"/>
        <end position="607"/>
    </location>
</feature>
<dbReference type="PROSITE" id="PS51471">
    <property type="entry name" value="FE2OG_OXY"/>
    <property type="match status" value="1"/>
</dbReference>
<dbReference type="InterPro" id="IPR027450">
    <property type="entry name" value="AlkB-like"/>
</dbReference>
<proteinExistence type="predicted"/>
<organism evidence="3 4">
    <name type="scientific">Podospora aff. communis PSN243</name>
    <dbReference type="NCBI Taxonomy" id="3040156"/>
    <lineage>
        <taxon>Eukaryota</taxon>
        <taxon>Fungi</taxon>
        <taxon>Dikarya</taxon>
        <taxon>Ascomycota</taxon>
        <taxon>Pezizomycotina</taxon>
        <taxon>Sordariomycetes</taxon>
        <taxon>Sordariomycetidae</taxon>
        <taxon>Sordariales</taxon>
        <taxon>Podosporaceae</taxon>
        <taxon>Podospora</taxon>
    </lineage>
</organism>
<keyword evidence="4" id="KW-1185">Reference proteome</keyword>
<dbReference type="PANTHER" id="PTHR31573">
    <property type="entry name" value="ALPHA-KETOGLUTARATE-DEPENDENT DIOXYGENASE ALKB HOMOLOG 2"/>
    <property type="match status" value="1"/>
</dbReference>
<dbReference type="PANTHER" id="PTHR31573:SF4">
    <property type="entry name" value="FE2OG DIOXYGENASE DOMAIN-CONTAINING PROTEIN"/>
    <property type="match status" value="1"/>
</dbReference>
<dbReference type="Proteomes" id="UP001321760">
    <property type="component" value="Unassembled WGS sequence"/>
</dbReference>
<evidence type="ECO:0000256" key="1">
    <source>
        <dbReference type="PIRSR" id="PIRSR632852-1"/>
    </source>
</evidence>
<feature type="binding site" evidence="1">
    <location>
        <position position="589"/>
    </location>
    <ligand>
        <name>2-oxoglutarate</name>
        <dbReference type="ChEBI" id="CHEBI:16810"/>
    </ligand>
</feature>
<comment type="caution">
    <text evidence="3">The sequence shown here is derived from an EMBL/GenBank/DDBJ whole genome shotgun (WGS) entry which is preliminary data.</text>
</comment>
<evidence type="ECO:0000313" key="4">
    <source>
        <dbReference type="Proteomes" id="UP001321760"/>
    </source>
</evidence>
<feature type="binding site" evidence="1">
    <location>
        <position position="508"/>
    </location>
    <ligand>
        <name>2-oxoglutarate</name>
        <dbReference type="ChEBI" id="CHEBI:16810"/>
    </ligand>
</feature>
<dbReference type="EMBL" id="MU865920">
    <property type="protein sequence ID" value="KAK4453453.1"/>
    <property type="molecule type" value="Genomic_DNA"/>
</dbReference>
<dbReference type="GO" id="GO:0008198">
    <property type="term" value="F:ferrous iron binding"/>
    <property type="evidence" value="ECO:0007669"/>
    <property type="project" value="TreeGrafter"/>
</dbReference>